<evidence type="ECO:0000256" key="1">
    <source>
        <dbReference type="ARBA" id="ARBA00022729"/>
    </source>
</evidence>
<name>A0A0G2YD95_HOLPA</name>
<proteinExistence type="evidence at transcript level"/>
<dbReference type="PANTHER" id="PTHR11857">
    <property type="entry name" value="ODORANT BINDING PROTEIN-RELATED"/>
    <property type="match status" value="1"/>
</dbReference>
<protein>
    <submittedName>
        <fullName evidence="3">OBP49</fullName>
    </submittedName>
</protein>
<reference evidence="3" key="2">
    <citation type="submission" date="2015-05" db="EMBL/GenBank/DDBJ databases">
        <authorList>
            <person name="Ju Q."/>
            <person name="Li X."/>
            <person name="Jiang X.J."/>
            <person name="Qu M.J."/>
        </authorList>
    </citation>
    <scope>NUCLEOTIDE SEQUENCE</scope>
</reference>
<evidence type="ECO:0000313" key="3">
    <source>
        <dbReference type="EMBL" id="AKI84360.1"/>
    </source>
</evidence>
<evidence type="ECO:0000256" key="2">
    <source>
        <dbReference type="SAM" id="SignalP"/>
    </source>
</evidence>
<dbReference type="PANTHER" id="PTHR11857:SF42">
    <property type="entry name" value="GENERAL ODORANT-BINDING PROTEIN 19D-RELATED"/>
    <property type="match status" value="1"/>
</dbReference>
<accession>A0A0G2YD95</accession>
<dbReference type="SMART" id="SM00708">
    <property type="entry name" value="PhBP"/>
    <property type="match status" value="1"/>
</dbReference>
<dbReference type="GO" id="GO:0007608">
    <property type="term" value="P:sensory perception of smell"/>
    <property type="evidence" value="ECO:0007669"/>
    <property type="project" value="TreeGrafter"/>
</dbReference>
<dbReference type="AlphaFoldDB" id="A0A0G2YD95"/>
<sequence length="149" mass="16083">MKISLFCFALCVAIVNASIEKYIDQLTTEIATAKTECAKQVGASVDDVVEVFQGKTPTSKEGKCIISCVLKLFGGQDSNGKINKHAAIGKIEELKPIDTDVYEKFSSVWKSCSEKTSDDNDGCDSAAKLMICLAQEVDKHGISKKLIGL</sequence>
<reference evidence="3" key="1">
    <citation type="journal article" date="2014" name="Arch. Insect Biochem. Physiol.">
        <title>Transcriptome and tissue-specific expression analysis of Obp and Csp genes in the dark black chafer.</title>
        <authorList>
            <person name="Ju Q."/>
            <person name="Li X."/>
            <person name="Jiang X.J."/>
            <person name="Qu M.J."/>
            <person name="Guo X.Q."/>
            <person name="Han Z.J."/>
            <person name="Li F."/>
        </authorList>
    </citation>
    <scope>NUCLEOTIDE SEQUENCE</scope>
</reference>
<dbReference type="Gene3D" id="1.10.238.20">
    <property type="entry name" value="Pheromone/general odorant binding protein domain"/>
    <property type="match status" value="1"/>
</dbReference>
<dbReference type="CDD" id="cd23992">
    <property type="entry name" value="PBP_GOBP"/>
    <property type="match status" value="1"/>
</dbReference>
<feature type="chain" id="PRO_5005182387" evidence="2">
    <location>
        <begin position="18"/>
        <end position="149"/>
    </location>
</feature>
<dbReference type="EMBL" id="KR733548">
    <property type="protein sequence ID" value="AKI84360.1"/>
    <property type="molecule type" value="mRNA"/>
</dbReference>
<feature type="signal peptide" evidence="2">
    <location>
        <begin position="1"/>
        <end position="17"/>
    </location>
</feature>
<dbReference type="GO" id="GO:0005549">
    <property type="term" value="F:odorant binding"/>
    <property type="evidence" value="ECO:0007669"/>
    <property type="project" value="InterPro"/>
</dbReference>
<dbReference type="SUPFAM" id="SSF47565">
    <property type="entry name" value="Insect pheromone/odorant-binding proteins"/>
    <property type="match status" value="1"/>
</dbReference>
<organism evidence="3">
    <name type="scientific">Holotrichia parallela</name>
    <name type="common">Dark black chafer beetle</name>
    <name type="synonym">Pedinotrichia parallela</name>
    <dbReference type="NCBI Taxonomy" id="93412"/>
    <lineage>
        <taxon>Eukaryota</taxon>
        <taxon>Metazoa</taxon>
        <taxon>Ecdysozoa</taxon>
        <taxon>Arthropoda</taxon>
        <taxon>Hexapoda</taxon>
        <taxon>Insecta</taxon>
        <taxon>Pterygota</taxon>
        <taxon>Neoptera</taxon>
        <taxon>Endopterygota</taxon>
        <taxon>Coleoptera</taxon>
        <taxon>Polyphaga</taxon>
        <taxon>Scarabaeiformia</taxon>
        <taxon>Scarabaeidae</taxon>
        <taxon>Melolonthinae</taxon>
        <taxon>Holotrichia</taxon>
    </lineage>
</organism>
<dbReference type="InterPro" id="IPR036728">
    <property type="entry name" value="PBP_GOBP_sf"/>
</dbReference>
<dbReference type="Pfam" id="PF01395">
    <property type="entry name" value="PBP_GOBP"/>
    <property type="match status" value="1"/>
</dbReference>
<dbReference type="GO" id="GO:0005615">
    <property type="term" value="C:extracellular space"/>
    <property type="evidence" value="ECO:0007669"/>
    <property type="project" value="TreeGrafter"/>
</dbReference>
<keyword evidence="1 2" id="KW-0732">Signal</keyword>
<dbReference type="InterPro" id="IPR006170">
    <property type="entry name" value="PBP/GOBP"/>
</dbReference>